<dbReference type="EMBL" id="JACOOX010000001">
    <property type="protein sequence ID" value="MBC5661569.1"/>
    <property type="molecule type" value="Genomic_DNA"/>
</dbReference>
<evidence type="ECO:0000313" key="2">
    <source>
        <dbReference type="Proteomes" id="UP000615234"/>
    </source>
</evidence>
<dbReference type="Proteomes" id="UP000615234">
    <property type="component" value="Unassembled WGS sequence"/>
</dbReference>
<sequence>MRNDKIIGALIGLVGAAGNSGWTEKTDQTIASALLQEDNDETIEEIHREKYRLSPGCSTCTAPCGNTSDYDMSCFWNGSLEEQKRKHDIINELQQVAEQYNSGKLKRLPEVCFRALACFSYGMDEAAYESLMSDFHNIAETV</sequence>
<accession>A0A8I0DSQ8</accession>
<comment type="caution">
    <text evidence="1">The sequence shown here is derived from an EMBL/GenBank/DDBJ whole genome shotgun (WGS) entry which is preliminary data.</text>
</comment>
<evidence type="ECO:0000313" key="1">
    <source>
        <dbReference type="EMBL" id="MBC5661569.1"/>
    </source>
</evidence>
<protein>
    <submittedName>
        <fullName evidence="1">Uncharacterized protein</fullName>
    </submittedName>
</protein>
<dbReference type="AlphaFoldDB" id="A0A8I0DSQ8"/>
<name>A0A8I0DSQ8_9FIRM</name>
<dbReference type="RefSeq" id="WP_117807830.1">
    <property type="nucleotide sequence ID" value="NZ_JACOOX010000001.1"/>
</dbReference>
<keyword evidence="2" id="KW-1185">Reference proteome</keyword>
<gene>
    <name evidence="1" type="ORF">H8S09_01455</name>
</gene>
<organism evidence="1 2">
    <name type="scientific">Coprococcus hominis</name>
    <name type="common">ex Liu et al. 2022</name>
    <dbReference type="NCBI Taxonomy" id="2763039"/>
    <lineage>
        <taxon>Bacteria</taxon>
        <taxon>Bacillati</taxon>
        <taxon>Bacillota</taxon>
        <taxon>Clostridia</taxon>
        <taxon>Lachnospirales</taxon>
        <taxon>Lachnospiraceae</taxon>
        <taxon>Coprococcus</taxon>
    </lineage>
</organism>
<proteinExistence type="predicted"/>
<reference evidence="1 2" key="1">
    <citation type="submission" date="2020-08" db="EMBL/GenBank/DDBJ databases">
        <title>Genome public.</title>
        <authorList>
            <person name="Liu C."/>
            <person name="Sun Q."/>
        </authorList>
    </citation>
    <scope>NUCLEOTIDE SEQUENCE [LARGE SCALE GENOMIC DNA]</scope>
    <source>
        <strain evidence="1 2">NSJ-10</strain>
    </source>
</reference>